<gene>
    <name evidence="3" type="ORF">H0I76_07405</name>
</gene>
<dbReference type="InterPro" id="IPR029787">
    <property type="entry name" value="Nucleotide_cyclase"/>
</dbReference>
<comment type="caution">
    <text evidence="3">The sequence shown here is derived from an EMBL/GenBank/DDBJ whole genome shotgun (WGS) entry which is preliminary data.</text>
</comment>
<dbReference type="Proteomes" id="UP000655420">
    <property type="component" value="Unassembled WGS sequence"/>
</dbReference>
<evidence type="ECO:0000259" key="2">
    <source>
        <dbReference type="PROSITE" id="PS50125"/>
    </source>
</evidence>
<dbReference type="PANTHER" id="PTHR43081">
    <property type="entry name" value="ADENYLATE CYCLASE, TERMINAL-DIFFERENTIATION SPECIFIC-RELATED"/>
    <property type="match status" value="1"/>
</dbReference>
<dbReference type="GO" id="GO:0006171">
    <property type="term" value="P:cAMP biosynthetic process"/>
    <property type="evidence" value="ECO:0007669"/>
    <property type="project" value="TreeGrafter"/>
</dbReference>
<feature type="compositionally biased region" description="Basic and acidic residues" evidence="1">
    <location>
        <begin position="1"/>
        <end position="23"/>
    </location>
</feature>
<dbReference type="SUPFAM" id="SSF55073">
    <property type="entry name" value="Nucleotide cyclase"/>
    <property type="match status" value="1"/>
</dbReference>
<dbReference type="CDD" id="cd07302">
    <property type="entry name" value="CHD"/>
    <property type="match status" value="1"/>
</dbReference>
<dbReference type="InterPro" id="IPR001054">
    <property type="entry name" value="A/G_cyclase"/>
</dbReference>
<dbReference type="PANTHER" id="PTHR43081:SF18">
    <property type="entry name" value="BLL7624 PROTEIN"/>
    <property type="match status" value="1"/>
</dbReference>
<organism evidence="3 4">
    <name type="scientific">Thermohalobaculum xanthum</name>
    <dbReference type="NCBI Taxonomy" id="2753746"/>
    <lineage>
        <taxon>Bacteria</taxon>
        <taxon>Pseudomonadati</taxon>
        <taxon>Pseudomonadota</taxon>
        <taxon>Alphaproteobacteria</taxon>
        <taxon>Rhodobacterales</taxon>
        <taxon>Paracoccaceae</taxon>
        <taxon>Thermohalobaculum</taxon>
    </lineage>
</organism>
<feature type="region of interest" description="Disordered" evidence="1">
    <location>
        <begin position="1"/>
        <end position="25"/>
    </location>
</feature>
<evidence type="ECO:0000256" key="1">
    <source>
        <dbReference type="SAM" id="MobiDB-lite"/>
    </source>
</evidence>
<dbReference type="GO" id="GO:0035556">
    <property type="term" value="P:intracellular signal transduction"/>
    <property type="evidence" value="ECO:0007669"/>
    <property type="project" value="InterPro"/>
</dbReference>
<accession>A0A8J7M5R8</accession>
<evidence type="ECO:0000313" key="3">
    <source>
        <dbReference type="EMBL" id="MBK0399011.1"/>
    </source>
</evidence>
<dbReference type="PROSITE" id="PS50125">
    <property type="entry name" value="GUANYLATE_CYCLASE_2"/>
    <property type="match status" value="1"/>
</dbReference>
<reference evidence="3" key="1">
    <citation type="submission" date="2020-12" db="EMBL/GenBank/DDBJ databases">
        <title>Bacterial taxonomy.</title>
        <authorList>
            <person name="Pan X."/>
        </authorList>
    </citation>
    <scope>NUCLEOTIDE SEQUENCE</scope>
    <source>
        <strain evidence="3">M0105</strain>
    </source>
</reference>
<dbReference type="SMART" id="SM00044">
    <property type="entry name" value="CYCc"/>
    <property type="match status" value="1"/>
</dbReference>
<evidence type="ECO:0000313" key="4">
    <source>
        <dbReference type="Proteomes" id="UP000655420"/>
    </source>
</evidence>
<feature type="domain" description="Guanylate cyclase" evidence="2">
    <location>
        <begin position="88"/>
        <end position="223"/>
    </location>
</feature>
<dbReference type="AlphaFoldDB" id="A0A8J7M5R8"/>
<proteinExistence type="predicted"/>
<dbReference type="GO" id="GO:0004016">
    <property type="term" value="F:adenylate cyclase activity"/>
    <property type="evidence" value="ECO:0007669"/>
    <property type="project" value="UniProtKB-ARBA"/>
</dbReference>
<dbReference type="EMBL" id="JAEHHL010000003">
    <property type="protein sequence ID" value="MBK0399011.1"/>
    <property type="molecule type" value="Genomic_DNA"/>
</dbReference>
<keyword evidence="4" id="KW-1185">Reference proteome</keyword>
<dbReference type="Gene3D" id="3.30.70.1230">
    <property type="entry name" value="Nucleotide cyclase"/>
    <property type="match status" value="1"/>
</dbReference>
<dbReference type="Pfam" id="PF00211">
    <property type="entry name" value="Guanylate_cyc"/>
    <property type="match status" value="1"/>
</dbReference>
<protein>
    <submittedName>
        <fullName evidence="3">Adenylate/guanylate cyclase domain-containing protein</fullName>
    </submittedName>
</protein>
<name>A0A8J7M5R8_9RHOB</name>
<sequence length="334" mass="36852">MREGLQQYSDDRRHGLSDPRPDEIGSISGAMAHYMEVIDHREAALAEKTRELEALSNQLAKYLSPQVYDSIFTGKQEVKVASSRKKLTIFFSDVVGFTETADRLESEELTQILNQYLTEMSRIALRHGATIDKFVGDAVMAFFGDPDTRGVREDAVACVRMAMEMRDRLCELQWLWREAGIERPLQARMGIHTGYCTVGNFGSEDRLDYTIIGSAVNIASRLEAMAAPGEILLSFETFAHVNGSVACEPRGEVEVKGVAYPVATYRVIAPGEIADEGRGGVHQHGEHLRLDLNINAMSPADRAAARASLKHAIDMLDLAARAQPAQQDGDAEPE</sequence>
<dbReference type="InterPro" id="IPR050697">
    <property type="entry name" value="Adenylyl/Guanylyl_Cyclase_3/4"/>
</dbReference>